<dbReference type="SUPFAM" id="SSF52777">
    <property type="entry name" value="CoA-dependent acyltransferases"/>
    <property type="match status" value="4"/>
</dbReference>
<dbReference type="InterPro" id="IPR006162">
    <property type="entry name" value="Ppantetheine_attach_site"/>
</dbReference>
<dbReference type="InterPro" id="IPR001242">
    <property type="entry name" value="Condensation_dom"/>
</dbReference>
<gene>
    <name evidence="8" type="ORF">Aud_003872</name>
    <name evidence="7" type="ORF">IFM46972_10233</name>
</gene>
<keyword evidence="1" id="KW-0596">Phosphopantetheine</keyword>
<sequence>MGTEIIVSEAMQASYQLSSRVLELIARVLSIPCSNLDTTRTFTGMGGNSLLAVRLSADCRQEGIALLVETIMVCDNIEELIALAKPVLQPDSCTATTPMQAHEQDSRFDKKTISGPPLTEIQLALIHGTQRHPTRNIISYFETYPSEHVPILRHAWYTVVSMEPIFRTNLDLRDGSHLVEQAEAPFIWKEQTVDSREAYDRALRETPSLLQLAPGQECESMWGNRYDVVTLDLKGGAASAQGSISTIVWRIHHALIDGYSATLVLQKVRRVAAGLAVQPSPSFTTLVEELGQLQSSSQEAAKEFWKQQYAQYGSTGGELQLPPQQDSNKEEGIDAISFQMPDEVPSQAQAAGVTTATMCYAAWALALSVFIDSETVVFGAVLSGRNLPLANVETTIGPLVNTLPIHVPLDPTQTVPQMLQQVFRQLAKLCTFQWTLPEHGYDRKFTSALSMQLETTRIDVDGAVVQPLTPPYSRSETDFPLSIFIETDGTVRVQYDRSMFPSSMVELISSHYQQAFTLLCDLNATVQHCLDDLLTPETRQTLLRLGNCISPLTTFSAVKDDLLSLFMQNVSEHGDQIALQRGKHNITYAELHEASSKVARQLLKDVKPGDTVCLHADQSLEWIIGIYGILFAGGVYCPLHANLPQDLRNQYAATAGATVFLVPRLHQMHLKPADCTLAVSVEDCMDSTGQECPTISPFSTRQPNPQANAYICFTSGSTGKPKGVMCTHAGLVAFQRDRTVRLMARPGWKVAQTMSPAFDGSIHEIFSALSYGATLVLPHSADPFSHLANVDSCILTPSVANVLDPTRFPTLQTVYLVGEPVPQAVNDRWSQQKGLYNMYGPTEGTGGATIKRLLPKYPVTIGRPNPSTRIYILNQRQTLLPPGITGEIWLAGVQVARGYIGLPEQTADRFRPDPVCPDSGEMMYRTGDYGYWDVRSGEIVCLGRKDRQIKLRGFRLDLNDLEIRMLKLHSSTTAVAIAPNWEGNYLVAMVTPASVDTGMLETLARLRLPPHGLPRYIIATDEFPMTSAGKLDYQSVAKALPRAVPQPTAQQTDSLPLSTRTEKRVARLWRAVLGLDLSKAITRSSDFFDLGGHSVQQLHLASRLTEEFQLRIPFKVVVECPTVQEMAEQIDRLLTLNARTSLKETFNRPASQVDEHQLAPIELEWWHKYQLGEEGTSAFNVCFAARFDPGRVDRHRLTAAWNTVLGQHMILRSRYVSDRRAGVRRRFANSPPQVHRVSHMDLWKEVNRPFLLAQNDPIRVLISHDVLLVVISHIVCDLTTLELLQGEVAGAYHGESSLRTGPRANYMHVMAHNSIYASCDLDFWSEYMAGVPDPVRDSFAVGSERTSYRGTSTVFPFPPLLAGQMLRVAHEHRLSLHQLALAAVALTMQAGEPKTAIDLLLGGPHLNRKTPEAQETIGLFLEPLPIRVREPVPSPVHTGQFLQAVRDSSQRALGHAVPWNQLLCRLNATQDYPNHPLFDTMVTFHDNRKKVPFPLPGFEPIGLWAEGAKFKLLFEFCMESDQDLTVRVEHDRDCYPDVMVNKIVAVLLHGLQLLGEEISFPALRAQLAAWVEV</sequence>
<dbReference type="PROSITE" id="PS00012">
    <property type="entry name" value="PHOSPHOPANTETHEINE"/>
    <property type="match status" value="1"/>
</dbReference>
<organism evidence="8 9">
    <name type="scientific">Aspergillus udagawae</name>
    <dbReference type="NCBI Taxonomy" id="91492"/>
    <lineage>
        <taxon>Eukaryota</taxon>
        <taxon>Fungi</taxon>
        <taxon>Dikarya</taxon>
        <taxon>Ascomycota</taxon>
        <taxon>Pezizomycotina</taxon>
        <taxon>Eurotiomycetes</taxon>
        <taxon>Eurotiomycetidae</taxon>
        <taxon>Eurotiales</taxon>
        <taxon>Aspergillaceae</taxon>
        <taxon>Aspergillus</taxon>
        <taxon>Aspergillus subgen. Fumigati</taxon>
    </lineage>
</organism>
<evidence type="ECO:0000313" key="9">
    <source>
        <dbReference type="Proteomes" id="UP000036893"/>
    </source>
</evidence>
<evidence type="ECO:0000259" key="6">
    <source>
        <dbReference type="PROSITE" id="PS50075"/>
    </source>
</evidence>
<evidence type="ECO:0000313" key="7">
    <source>
        <dbReference type="EMBL" id="GFF55308.1"/>
    </source>
</evidence>
<dbReference type="PANTHER" id="PTHR45527">
    <property type="entry name" value="NONRIBOSOMAL PEPTIDE SYNTHETASE"/>
    <property type="match status" value="1"/>
</dbReference>
<dbReference type="SUPFAM" id="SSF47336">
    <property type="entry name" value="ACP-like"/>
    <property type="match status" value="2"/>
</dbReference>
<dbReference type="Gene3D" id="3.30.559.10">
    <property type="entry name" value="Chloramphenicol acetyltransferase-like domain"/>
    <property type="match status" value="2"/>
</dbReference>
<comment type="caution">
    <text evidence="8">The sequence shown here is derived from an EMBL/GenBank/DDBJ whole genome shotgun (WGS) entry which is preliminary data.</text>
</comment>
<reference evidence="8" key="3">
    <citation type="submission" date="2021-01" db="EMBL/GenBank/DDBJ databases">
        <title>Pan-genome distribution and transcriptional activeness of fungal secondary metabolism genes in Aspergillus section Fumigati.</title>
        <authorList>
            <person name="Takahashi H."/>
            <person name="Umemura M."/>
            <person name="Ninomiya A."/>
            <person name="Kusuya Y."/>
            <person name="Urayama S."/>
            <person name="Shimizu M."/>
            <person name="Watanabe A."/>
            <person name="Kamei K."/>
            <person name="Yaguchi T."/>
            <person name="Hagiwara D."/>
        </authorList>
    </citation>
    <scope>NUCLEOTIDE SEQUENCE</scope>
    <source>
        <strain evidence="8">IFM 46973</strain>
    </source>
</reference>
<reference evidence="8" key="1">
    <citation type="journal article" date="2015" name="Genome Announc.">
        <title>Draft Genome Sequence of the Pathogenic Filamentous Fungus Aspergillus udagawae Strain IFM 46973T.</title>
        <authorList>
            <person name="Kusuya Y."/>
            <person name="Takahashi-Nakaguchi A."/>
            <person name="Takahashi H."/>
            <person name="Yaguchi T."/>
        </authorList>
    </citation>
    <scope>NUCLEOTIDE SEQUENCE</scope>
    <source>
        <strain evidence="8">IFM 46973</strain>
    </source>
</reference>
<dbReference type="SUPFAM" id="SSF56801">
    <property type="entry name" value="Acetyl-CoA synthetase-like"/>
    <property type="match status" value="1"/>
</dbReference>
<evidence type="ECO:0000256" key="4">
    <source>
        <dbReference type="ARBA" id="ARBA00022737"/>
    </source>
</evidence>
<dbReference type="InterPro" id="IPR000873">
    <property type="entry name" value="AMP-dep_synth/lig_dom"/>
</dbReference>
<proteinExistence type="inferred from homology"/>
<keyword evidence="2" id="KW-0597">Phosphoprotein</keyword>
<dbReference type="CDD" id="cd19537">
    <property type="entry name" value="C_NRPS-like"/>
    <property type="match status" value="1"/>
</dbReference>
<dbReference type="PROSITE" id="PS00455">
    <property type="entry name" value="AMP_BINDING"/>
    <property type="match status" value="1"/>
</dbReference>
<evidence type="ECO:0000313" key="8">
    <source>
        <dbReference type="EMBL" id="GIC87488.1"/>
    </source>
</evidence>
<dbReference type="Proteomes" id="UP000465221">
    <property type="component" value="Unassembled WGS sequence"/>
</dbReference>
<name>A0A8E0QRI3_9EURO</name>
<dbReference type="InterPro" id="IPR009081">
    <property type="entry name" value="PP-bd_ACP"/>
</dbReference>
<dbReference type="RefSeq" id="XP_043144754.1">
    <property type="nucleotide sequence ID" value="XM_043288819.1"/>
</dbReference>
<feature type="domain" description="Carrier" evidence="6">
    <location>
        <begin position="1059"/>
        <end position="1134"/>
    </location>
</feature>
<dbReference type="Pfam" id="PF00668">
    <property type="entry name" value="Condensation"/>
    <property type="match status" value="2"/>
</dbReference>
<dbReference type="GO" id="GO:0044550">
    <property type="term" value="P:secondary metabolite biosynthetic process"/>
    <property type="evidence" value="ECO:0007669"/>
    <property type="project" value="TreeGrafter"/>
</dbReference>
<accession>A0A8E0QRI3</accession>
<evidence type="ECO:0000256" key="2">
    <source>
        <dbReference type="ARBA" id="ARBA00022553"/>
    </source>
</evidence>
<dbReference type="Pfam" id="PF00501">
    <property type="entry name" value="AMP-binding"/>
    <property type="match status" value="1"/>
</dbReference>
<comment type="similarity">
    <text evidence="5">Belongs to the NRP synthetase family.</text>
</comment>
<dbReference type="InterPro" id="IPR023213">
    <property type="entry name" value="CAT-like_dom_sf"/>
</dbReference>
<dbReference type="EMBL" id="BLKC01000123">
    <property type="protein sequence ID" value="GFF55308.1"/>
    <property type="molecule type" value="Genomic_DNA"/>
</dbReference>
<protein>
    <submittedName>
        <fullName evidence="8">Nonribosomal peptide synthase</fullName>
    </submittedName>
    <submittedName>
        <fullName evidence="7">Nonribosomal peptide synthetase 10</fullName>
    </submittedName>
</protein>
<dbReference type="GO" id="GO:0043041">
    <property type="term" value="P:amino acid activation for nonribosomal peptide biosynthetic process"/>
    <property type="evidence" value="ECO:0007669"/>
    <property type="project" value="TreeGrafter"/>
</dbReference>
<dbReference type="EMBL" id="BBXM02000003">
    <property type="protein sequence ID" value="GIC87488.1"/>
    <property type="molecule type" value="Genomic_DNA"/>
</dbReference>
<dbReference type="InterPro" id="IPR020845">
    <property type="entry name" value="AMP-binding_CS"/>
</dbReference>
<dbReference type="InterPro" id="IPR045851">
    <property type="entry name" value="AMP-bd_C_sf"/>
</dbReference>
<dbReference type="InterPro" id="IPR020806">
    <property type="entry name" value="PKS_PP-bd"/>
</dbReference>
<evidence type="ECO:0000256" key="3">
    <source>
        <dbReference type="ARBA" id="ARBA00022598"/>
    </source>
</evidence>
<dbReference type="GO" id="GO:0016874">
    <property type="term" value="F:ligase activity"/>
    <property type="evidence" value="ECO:0007669"/>
    <property type="project" value="UniProtKB-KW"/>
</dbReference>
<dbReference type="Proteomes" id="UP000036893">
    <property type="component" value="Unassembled WGS sequence"/>
</dbReference>
<dbReference type="Pfam" id="PF00550">
    <property type="entry name" value="PP-binding"/>
    <property type="match status" value="2"/>
</dbReference>
<reference evidence="7 10" key="2">
    <citation type="submission" date="2020-01" db="EMBL/GenBank/DDBJ databases">
        <title>Draft genome sequence of Aspergillus udagawae IFM 46972.</title>
        <authorList>
            <person name="Takahashi H."/>
            <person name="Yaguchi T."/>
        </authorList>
    </citation>
    <scope>NUCLEOTIDE SEQUENCE [LARGE SCALE GENOMIC DNA]</scope>
    <source>
        <strain evidence="7 10">IFM 46972</strain>
    </source>
</reference>
<dbReference type="SMART" id="SM00823">
    <property type="entry name" value="PKS_PP"/>
    <property type="match status" value="2"/>
</dbReference>
<dbReference type="PANTHER" id="PTHR45527:SF11">
    <property type="entry name" value="NONRIBOSOMAL PEPTIDE SYNTHETASE 5"/>
    <property type="match status" value="1"/>
</dbReference>
<evidence type="ECO:0000256" key="5">
    <source>
        <dbReference type="ARBA" id="ARBA00029454"/>
    </source>
</evidence>
<dbReference type="InterPro" id="IPR042099">
    <property type="entry name" value="ANL_N_sf"/>
</dbReference>
<dbReference type="InterPro" id="IPR036736">
    <property type="entry name" value="ACP-like_sf"/>
</dbReference>
<evidence type="ECO:0000313" key="10">
    <source>
        <dbReference type="Proteomes" id="UP000465221"/>
    </source>
</evidence>
<dbReference type="GO" id="GO:0031177">
    <property type="term" value="F:phosphopantetheine binding"/>
    <property type="evidence" value="ECO:0007669"/>
    <property type="project" value="InterPro"/>
</dbReference>
<dbReference type="Gene3D" id="3.40.50.12780">
    <property type="entry name" value="N-terminal domain of ligase-like"/>
    <property type="match status" value="1"/>
</dbReference>
<dbReference type="GeneID" id="66991348"/>
<evidence type="ECO:0000256" key="1">
    <source>
        <dbReference type="ARBA" id="ARBA00022450"/>
    </source>
</evidence>
<dbReference type="Gene3D" id="3.30.300.30">
    <property type="match status" value="1"/>
</dbReference>
<dbReference type="Gene3D" id="1.10.1200.10">
    <property type="entry name" value="ACP-like"/>
    <property type="match status" value="2"/>
</dbReference>
<dbReference type="GO" id="GO:0005737">
    <property type="term" value="C:cytoplasm"/>
    <property type="evidence" value="ECO:0007669"/>
    <property type="project" value="TreeGrafter"/>
</dbReference>
<keyword evidence="3" id="KW-0436">Ligase</keyword>
<keyword evidence="4" id="KW-0677">Repeat</keyword>
<dbReference type="PROSITE" id="PS50075">
    <property type="entry name" value="CARRIER"/>
    <property type="match status" value="2"/>
</dbReference>
<dbReference type="Gene3D" id="3.30.559.30">
    <property type="entry name" value="Nonribosomal peptide synthetase, condensation domain"/>
    <property type="match status" value="2"/>
</dbReference>
<feature type="domain" description="Carrier" evidence="6">
    <location>
        <begin position="12"/>
        <end position="88"/>
    </location>
</feature>